<evidence type="ECO:0000259" key="10">
    <source>
        <dbReference type="PROSITE" id="PS50893"/>
    </source>
</evidence>
<keyword evidence="6" id="KW-0067">ATP-binding</keyword>
<dbReference type="RefSeq" id="WP_088570938.1">
    <property type="nucleotide sequence ID" value="NZ_FYEK01000025.1"/>
</dbReference>
<keyword evidence="3" id="KW-1003">Cell membrane</keyword>
<dbReference type="PANTHER" id="PTHR45772">
    <property type="entry name" value="CONSERVED COMPONENT OF ABC TRANSPORTER FOR NATURAL AMINO ACIDS-RELATED"/>
    <property type="match status" value="1"/>
</dbReference>
<dbReference type="Proteomes" id="UP000197025">
    <property type="component" value="Unassembled WGS sequence"/>
</dbReference>
<keyword evidence="5" id="KW-0547">Nucleotide-binding</keyword>
<dbReference type="Pfam" id="PF00005">
    <property type="entry name" value="ABC_tran"/>
    <property type="match status" value="1"/>
</dbReference>
<dbReference type="InterPro" id="IPR003593">
    <property type="entry name" value="AAA+_ATPase"/>
</dbReference>
<keyword evidence="8 9" id="KW-0472">Membrane</keyword>
<evidence type="ECO:0000256" key="2">
    <source>
        <dbReference type="ARBA" id="ARBA00022448"/>
    </source>
</evidence>
<dbReference type="InterPro" id="IPR051120">
    <property type="entry name" value="ABC_AA/LPS_Transport"/>
</dbReference>
<dbReference type="Gene3D" id="3.40.50.300">
    <property type="entry name" value="P-loop containing nucleotide triphosphate hydrolases"/>
    <property type="match status" value="1"/>
</dbReference>
<dbReference type="GO" id="GO:0005886">
    <property type="term" value="C:plasma membrane"/>
    <property type="evidence" value="ECO:0007669"/>
    <property type="project" value="UniProtKB-SubCell"/>
</dbReference>
<dbReference type="EMBL" id="FYEK01000025">
    <property type="protein sequence ID" value="SNB63623.1"/>
    <property type="molecule type" value="Genomic_DNA"/>
</dbReference>
<dbReference type="InterPro" id="IPR032823">
    <property type="entry name" value="BCA_ABC_TP_C"/>
</dbReference>
<dbReference type="CDD" id="cd03219">
    <property type="entry name" value="ABC_Mj1267_LivG_branched"/>
    <property type="match status" value="1"/>
</dbReference>
<feature type="transmembrane region" description="Helical" evidence="9">
    <location>
        <begin position="53"/>
        <end position="73"/>
    </location>
</feature>
<evidence type="ECO:0000256" key="3">
    <source>
        <dbReference type="ARBA" id="ARBA00022475"/>
    </source>
</evidence>
<keyword evidence="12" id="KW-1185">Reference proteome</keyword>
<evidence type="ECO:0000313" key="12">
    <source>
        <dbReference type="Proteomes" id="UP000197025"/>
    </source>
</evidence>
<dbReference type="CDD" id="cd06581">
    <property type="entry name" value="TM_PBP1_LivM_like"/>
    <property type="match status" value="1"/>
</dbReference>
<accession>A0A212QVR8</accession>
<dbReference type="PROSITE" id="PS50893">
    <property type="entry name" value="ABC_TRANSPORTER_2"/>
    <property type="match status" value="1"/>
</dbReference>
<evidence type="ECO:0000256" key="6">
    <source>
        <dbReference type="ARBA" id="ARBA00022840"/>
    </source>
</evidence>
<evidence type="ECO:0000256" key="5">
    <source>
        <dbReference type="ARBA" id="ARBA00022741"/>
    </source>
</evidence>
<feature type="transmembrane region" description="Helical" evidence="9">
    <location>
        <begin position="205"/>
        <end position="226"/>
    </location>
</feature>
<dbReference type="InterPro" id="IPR003439">
    <property type="entry name" value="ABC_transporter-like_ATP-bd"/>
</dbReference>
<keyword evidence="4 9" id="KW-0812">Transmembrane</keyword>
<dbReference type="GO" id="GO:0016887">
    <property type="term" value="F:ATP hydrolysis activity"/>
    <property type="evidence" value="ECO:0007669"/>
    <property type="project" value="InterPro"/>
</dbReference>
<dbReference type="GO" id="GO:0015658">
    <property type="term" value="F:branched-chain amino acid transmembrane transporter activity"/>
    <property type="evidence" value="ECO:0007669"/>
    <property type="project" value="InterPro"/>
</dbReference>
<protein>
    <submittedName>
        <fullName evidence="11">Branched-chain amino acid transport system permease protein</fullName>
    </submittedName>
</protein>
<evidence type="ECO:0000256" key="9">
    <source>
        <dbReference type="SAM" id="Phobius"/>
    </source>
</evidence>
<evidence type="ECO:0000256" key="4">
    <source>
        <dbReference type="ARBA" id="ARBA00022692"/>
    </source>
</evidence>
<keyword evidence="2" id="KW-0813">Transport</keyword>
<dbReference type="Pfam" id="PF02653">
    <property type="entry name" value="BPD_transp_2"/>
    <property type="match status" value="1"/>
</dbReference>
<sequence length="618" mass="66206">MARRIVWGALIAGILGVTAFTLPSYFLYILSLAGIWAIAVIGLDLLTGVAGQISIGHAGFMAIGAYAVALLSLHLEAPFWLALPAAGLLNALIGLALGLPALRLSGPYLAIATLGFGVAVVEILRRWEPVTGGFMGLKVPPPALGPWSLRSDAAQYLLIGILLVFLAGIALRLIRSPFGRAWIALRDREAAAQAAGISRARYRTLAFAVSAFYAGVAGGLLAYRVGRVDPDGLTLMHSIFLVSALIVGGLASVPGAILGAVSLTVLFYLLSGLGTALGWRTEVGDVRNVLYGAALILTAMFLPGGLWRLPMYVRGRRWIPVPSRAPAGEEGWERPMVSVPQIRLRSTGGGRLEVVEVSKRFGGLQALDRVSFTVEPGEIVGLIGPNGAGKTTMLNLISRFYDPDAGAIRFEGHDLLRRRPHEIVRLGIARTFQNVEIFPALTVRENLLVGQHPQTRAGLIAVAAGWPSVRREEARLRERAEEVLEWLGLSALADRPAGSLAFGQRKWVELGRALVAQPRLLLLDEPAAGLHPAERQALQALLRGIREALGCSILLIEHDMNLVMGLCDRIVVLNFGRVIAQGTPAEVAENPLVIEAYLGERREEDAQPTALRSGEGRA</sequence>
<dbReference type="InterPro" id="IPR027417">
    <property type="entry name" value="P-loop_NTPase"/>
</dbReference>
<dbReference type="InterPro" id="IPR001851">
    <property type="entry name" value="ABC_transp_permease"/>
</dbReference>
<dbReference type="OrthoDB" id="9805514at2"/>
<name>A0A212QVR8_9CHLR</name>
<gene>
    <name evidence="11" type="ORF">SAMN02746019_00006760</name>
</gene>
<dbReference type="SMART" id="SM00382">
    <property type="entry name" value="AAA"/>
    <property type="match status" value="1"/>
</dbReference>
<feature type="transmembrane region" description="Helical" evidence="9">
    <location>
        <begin position="153"/>
        <end position="174"/>
    </location>
</feature>
<feature type="domain" description="ABC transporter" evidence="10">
    <location>
        <begin position="352"/>
        <end position="600"/>
    </location>
</feature>
<dbReference type="Pfam" id="PF12399">
    <property type="entry name" value="BCA_ABC_TP_C"/>
    <property type="match status" value="1"/>
</dbReference>
<evidence type="ECO:0000256" key="7">
    <source>
        <dbReference type="ARBA" id="ARBA00022989"/>
    </source>
</evidence>
<dbReference type="SUPFAM" id="SSF52540">
    <property type="entry name" value="P-loop containing nucleoside triphosphate hydrolases"/>
    <property type="match status" value="1"/>
</dbReference>
<feature type="transmembrane region" description="Helical" evidence="9">
    <location>
        <begin position="108"/>
        <end position="127"/>
    </location>
</feature>
<feature type="transmembrane region" description="Helical" evidence="9">
    <location>
        <begin position="257"/>
        <end position="277"/>
    </location>
</feature>
<keyword evidence="7 9" id="KW-1133">Transmembrane helix</keyword>
<evidence type="ECO:0000256" key="8">
    <source>
        <dbReference type="ARBA" id="ARBA00023136"/>
    </source>
</evidence>
<evidence type="ECO:0000256" key="1">
    <source>
        <dbReference type="ARBA" id="ARBA00004651"/>
    </source>
</evidence>
<feature type="transmembrane region" description="Helical" evidence="9">
    <location>
        <begin position="289"/>
        <end position="309"/>
    </location>
</feature>
<evidence type="ECO:0000313" key="11">
    <source>
        <dbReference type="EMBL" id="SNB63623.1"/>
    </source>
</evidence>
<dbReference type="GO" id="GO:0005524">
    <property type="term" value="F:ATP binding"/>
    <property type="evidence" value="ECO:0007669"/>
    <property type="project" value="UniProtKB-KW"/>
</dbReference>
<proteinExistence type="predicted"/>
<reference evidence="12" key="1">
    <citation type="submission" date="2017-06" db="EMBL/GenBank/DDBJ databases">
        <authorList>
            <person name="Varghese N."/>
            <person name="Submissions S."/>
        </authorList>
    </citation>
    <scope>NUCLEOTIDE SEQUENCE [LARGE SCALE GENOMIC DNA]</scope>
    <source>
        <strain evidence="12">JAD2</strain>
    </source>
</reference>
<dbReference type="AlphaFoldDB" id="A0A212QVR8"/>
<comment type="subcellular location">
    <subcellularLocation>
        <location evidence="1">Cell membrane</location>
        <topology evidence="1">Multi-pass membrane protein</topology>
    </subcellularLocation>
</comment>
<feature type="transmembrane region" description="Helical" evidence="9">
    <location>
        <begin position="79"/>
        <end position="101"/>
    </location>
</feature>
<dbReference type="FunFam" id="3.40.50.300:FF:000421">
    <property type="entry name" value="Branched-chain amino acid ABC transporter ATP-binding protein"/>
    <property type="match status" value="1"/>
</dbReference>
<feature type="transmembrane region" description="Helical" evidence="9">
    <location>
        <begin position="29"/>
        <end position="46"/>
    </location>
</feature>
<dbReference type="InterPro" id="IPR043428">
    <property type="entry name" value="LivM-like"/>
</dbReference>
<organism evidence="11 12">
    <name type="scientific">Thermoflexus hugenholtzii JAD2</name>
    <dbReference type="NCBI Taxonomy" id="877466"/>
    <lineage>
        <taxon>Bacteria</taxon>
        <taxon>Bacillati</taxon>
        <taxon>Chloroflexota</taxon>
        <taxon>Thermoflexia</taxon>
        <taxon>Thermoflexales</taxon>
        <taxon>Thermoflexaceae</taxon>
        <taxon>Thermoflexus</taxon>
    </lineage>
</organism>
<dbReference type="InParanoid" id="A0A212QVR8"/>